<protein>
    <submittedName>
        <fullName evidence="7">RNA polymerase sigma factor, sigma-70 family</fullName>
    </submittedName>
</protein>
<keyword evidence="4" id="KW-0238">DNA-binding</keyword>
<evidence type="ECO:0000256" key="1">
    <source>
        <dbReference type="ARBA" id="ARBA00010641"/>
    </source>
</evidence>
<dbReference type="GO" id="GO:0003677">
    <property type="term" value="F:DNA binding"/>
    <property type="evidence" value="ECO:0007669"/>
    <property type="project" value="UniProtKB-KW"/>
</dbReference>
<dbReference type="InterPro" id="IPR036388">
    <property type="entry name" value="WH-like_DNA-bd_sf"/>
</dbReference>
<dbReference type="Proteomes" id="UP000199584">
    <property type="component" value="Unassembled WGS sequence"/>
</dbReference>
<evidence type="ECO:0000313" key="7">
    <source>
        <dbReference type="EMBL" id="SFR07259.1"/>
    </source>
</evidence>
<dbReference type="SUPFAM" id="SSF88946">
    <property type="entry name" value="Sigma2 domain of RNA polymerase sigma factors"/>
    <property type="match status" value="1"/>
</dbReference>
<dbReference type="InterPro" id="IPR013324">
    <property type="entry name" value="RNA_pol_sigma_r3/r4-like"/>
</dbReference>
<dbReference type="InterPro" id="IPR014284">
    <property type="entry name" value="RNA_pol_sigma-70_dom"/>
</dbReference>
<keyword evidence="5" id="KW-0804">Transcription</keyword>
<dbReference type="PANTHER" id="PTHR43133">
    <property type="entry name" value="RNA POLYMERASE ECF-TYPE SIGMA FACTO"/>
    <property type="match status" value="1"/>
</dbReference>
<dbReference type="GO" id="GO:0006352">
    <property type="term" value="P:DNA-templated transcription initiation"/>
    <property type="evidence" value="ECO:0007669"/>
    <property type="project" value="InterPro"/>
</dbReference>
<dbReference type="NCBIfam" id="TIGR02937">
    <property type="entry name" value="sigma70-ECF"/>
    <property type="match status" value="1"/>
</dbReference>
<dbReference type="STRING" id="39060.SAMN05660706_11472"/>
<organism evidence="7 8">
    <name type="scientific">Desulfoscipio geothermicus DSM 3669</name>
    <dbReference type="NCBI Taxonomy" id="1121426"/>
    <lineage>
        <taxon>Bacteria</taxon>
        <taxon>Bacillati</taxon>
        <taxon>Bacillota</taxon>
        <taxon>Clostridia</taxon>
        <taxon>Eubacteriales</taxon>
        <taxon>Desulfallaceae</taxon>
        <taxon>Desulfoscipio</taxon>
    </lineage>
</organism>
<evidence type="ECO:0000256" key="5">
    <source>
        <dbReference type="ARBA" id="ARBA00023163"/>
    </source>
</evidence>
<dbReference type="Gene3D" id="1.10.10.10">
    <property type="entry name" value="Winged helix-like DNA-binding domain superfamily/Winged helix DNA-binding domain"/>
    <property type="match status" value="1"/>
</dbReference>
<dbReference type="AlphaFoldDB" id="A0A1I6DP93"/>
<keyword evidence="3" id="KW-0731">Sigma factor</keyword>
<evidence type="ECO:0000256" key="3">
    <source>
        <dbReference type="ARBA" id="ARBA00023082"/>
    </source>
</evidence>
<sequence length="190" mass="21999">MGYINERKTGRWPAIIPSQKLIDKNVQETYQQIYHRYYPVVCRQLTYMLGNRATAEDLAQETFLKMYNNPPQEYKNIGGWLSRVAANLAYNYLRSEKSRQQREQKVNGPKDVTASSEEIALQQEEKRIIQQTLESLAERDKLCLLMKHSGYSYDEIAEAINVKKSSVGTIIARAQARFKRIYLQQKGGDA</sequence>
<dbReference type="Pfam" id="PF04542">
    <property type="entry name" value="Sigma70_r2"/>
    <property type="match status" value="1"/>
</dbReference>
<dbReference type="SUPFAM" id="SSF88659">
    <property type="entry name" value="Sigma3 and sigma4 domains of RNA polymerase sigma factors"/>
    <property type="match status" value="1"/>
</dbReference>
<dbReference type="PANTHER" id="PTHR43133:SF8">
    <property type="entry name" value="RNA POLYMERASE SIGMA FACTOR HI_1459-RELATED"/>
    <property type="match status" value="1"/>
</dbReference>
<dbReference type="EMBL" id="FOYM01000014">
    <property type="protein sequence ID" value="SFR07259.1"/>
    <property type="molecule type" value="Genomic_DNA"/>
</dbReference>
<dbReference type="InterPro" id="IPR013325">
    <property type="entry name" value="RNA_pol_sigma_r2"/>
</dbReference>
<dbReference type="InterPro" id="IPR000792">
    <property type="entry name" value="Tscrpt_reg_LuxR_C"/>
</dbReference>
<dbReference type="PROSITE" id="PS00622">
    <property type="entry name" value="HTH_LUXR_1"/>
    <property type="match status" value="1"/>
</dbReference>
<comment type="similarity">
    <text evidence="1">Belongs to the sigma-70 factor family. ECF subfamily.</text>
</comment>
<dbReference type="CDD" id="cd06171">
    <property type="entry name" value="Sigma70_r4"/>
    <property type="match status" value="1"/>
</dbReference>
<evidence type="ECO:0000313" key="8">
    <source>
        <dbReference type="Proteomes" id="UP000199584"/>
    </source>
</evidence>
<evidence type="ECO:0000256" key="2">
    <source>
        <dbReference type="ARBA" id="ARBA00023015"/>
    </source>
</evidence>
<feature type="domain" description="HTH luxR-type" evidence="6">
    <location>
        <begin position="150"/>
        <end position="177"/>
    </location>
</feature>
<gene>
    <name evidence="7" type="ORF">SAMN05660706_11472</name>
</gene>
<dbReference type="InterPro" id="IPR007627">
    <property type="entry name" value="RNA_pol_sigma70_r2"/>
</dbReference>
<name>A0A1I6DP93_9FIRM</name>
<dbReference type="InterPro" id="IPR039425">
    <property type="entry name" value="RNA_pol_sigma-70-like"/>
</dbReference>
<evidence type="ECO:0000259" key="6">
    <source>
        <dbReference type="PROSITE" id="PS00622"/>
    </source>
</evidence>
<accession>A0A1I6DP93</accession>
<evidence type="ECO:0000256" key="4">
    <source>
        <dbReference type="ARBA" id="ARBA00023125"/>
    </source>
</evidence>
<dbReference type="GO" id="GO:0016987">
    <property type="term" value="F:sigma factor activity"/>
    <property type="evidence" value="ECO:0007669"/>
    <property type="project" value="UniProtKB-KW"/>
</dbReference>
<dbReference type="Gene3D" id="1.10.1740.10">
    <property type="match status" value="1"/>
</dbReference>
<dbReference type="Pfam" id="PF08281">
    <property type="entry name" value="Sigma70_r4_2"/>
    <property type="match status" value="1"/>
</dbReference>
<keyword evidence="2" id="KW-0805">Transcription regulation</keyword>
<dbReference type="RefSeq" id="WP_245779721.1">
    <property type="nucleotide sequence ID" value="NZ_FOYM01000014.1"/>
</dbReference>
<proteinExistence type="inferred from homology"/>
<dbReference type="InterPro" id="IPR013249">
    <property type="entry name" value="RNA_pol_sigma70_r4_t2"/>
</dbReference>
<keyword evidence="8" id="KW-1185">Reference proteome</keyword>
<reference evidence="8" key="1">
    <citation type="submission" date="2016-10" db="EMBL/GenBank/DDBJ databases">
        <authorList>
            <person name="Varghese N."/>
            <person name="Submissions S."/>
        </authorList>
    </citation>
    <scope>NUCLEOTIDE SEQUENCE [LARGE SCALE GENOMIC DNA]</scope>
    <source>
        <strain evidence="8">DSM 3669</strain>
    </source>
</reference>